<feature type="domain" description="Fatty acid hydroxylase" evidence="3">
    <location>
        <begin position="60"/>
        <end position="203"/>
    </location>
</feature>
<evidence type="ECO:0000313" key="4">
    <source>
        <dbReference type="EMBL" id="MEX1666957.1"/>
    </source>
</evidence>
<protein>
    <submittedName>
        <fullName evidence="4">Sterol desaturase family protein</fullName>
    </submittedName>
</protein>
<keyword evidence="2" id="KW-1133">Transmembrane helix</keyword>
<evidence type="ECO:0000256" key="2">
    <source>
        <dbReference type="SAM" id="Phobius"/>
    </source>
</evidence>
<name>A0ABV3U0Q7_9GAMM</name>
<organism evidence="4 5">
    <name type="scientific">Zhongshania arctica</name>
    <dbReference type="NCBI Taxonomy" id="3238302"/>
    <lineage>
        <taxon>Bacteria</taxon>
        <taxon>Pseudomonadati</taxon>
        <taxon>Pseudomonadota</taxon>
        <taxon>Gammaproteobacteria</taxon>
        <taxon>Cellvibrionales</taxon>
        <taxon>Spongiibacteraceae</taxon>
        <taxon>Zhongshania</taxon>
    </lineage>
</organism>
<keyword evidence="2" id="KW-0472">Membrane</keyword>
<feature type="transmembrane region" description="Helical" evidence="2">
    <location>
        <begin position="25"/>
        <end position="44"/>
    </location>
</feature>
<feature type="transmembrane region" description="Helical" evidence="2">
    <location>
        <begin position="128"/>
        <end position="151"/>
    </location>
</feature>
<evidence type="ECO:0000259" key="3">
    <source>
        <dbReference type="Pfam" id="PF04116"/>
    </source>
</evidence>
<comment type="caution">
    <text evidence="4">The sequence shown here is derived from an EMBL/GenBank/DDBJ whole genome shotgun (WGS) entry which is preliminary data.</text>
</comment>
<dbReference type="Proteomes" id="UP001557484">
    <property type="component" value="Unassembled WGS sequence"/>
</dbReference>
<feature type="transmembrane region" description="Helical" evidence="2">
    <location>
        <begin position="56"/>
        <end position="77"/>
    </location>
</feature>
<keyword evidence="5" id="KW-1185">Reference proteome</keyword>
<evidence type="ECO:0000256" key="1">
    <source>
        <dbReference type="SAM" id="MobiDB-lite"/>
    </source>
</evidence>
<accession>A0ABV3U0Q7</accession>
<evidence type="ECO:0000313" key="5">
    <source>
        <dbReference type="Proteomes" id="UP001557484"/>
    </source>
</evidence>
<dbReference type="RefSeq" id="WP_368377017.1">
    <property type="nucleotide sequence ID" value="NZ_JBFRYB010000001.1"/>
</dbReference>
<dbReference type="EMBL" id="JBFRYB010000001">
    <property type="protein sequence ID" value="MEX1666957.1"/>
    <property type="molecule type" value="Genomic_DNA"/>
</dbReference>
<reference evidence="4 5" key="1">
    <citation type="journal article" date="2011" name="Int. J. Syst. Evol. Microbiol.">
        <title>Zhongshania antarctica gen. nov., sp. nov. and Zhongshania guokunii sp. nov., gammaproteobacteria respectively isolated from coastal attached (fast) ice and surface seawater of the Antarctic.</title>
        <authorList>
            <person name="Li H.J."/>
            <person name="Zhang X.Y."/>
            <person name="Chen C.X."/>
            <person name="Zhang Y.J."/>
            <person name="Gao Z.M."/>
            <person name="Yu Y."/>
            <person name="Chen X.L."/>
            <person name="Chen B."/>
            <person name="Zhang Y.Z."/>
        </authorList>
    </citation>
    <scope>NUCLEOTIDE SEQUENCE [LARGE SCALE GENOMIC DNA]</scope>
    <source>
        <strain evidence="4 5">R06B22</strain>
    </source>
</reference>
<gene>
    <name evidence="4" type="ORF">AB4875_15790</name>
</gene>
<proteinExistence type="predicted"/>
<keyword evidence="2" id="KW-0812">Transmembrane</keyword>
<feature type="region of interest" description="Disordered" evidence="1">
    <location>
        <begin position="206"/>
        <end position="227"/>
    </location>
</feature>
<sequence length="227" mass="25704">MTATMERGTADAKIPTTFAETVRDLYSHASPMILTVLAVGFVSARVVLGNWSAADLVAPIVLLLIWPILEWLIHVYILHLRPQTIFGKTIDLSVSRSHREHHSKPTDLTDITINLEVYPVVVPLLAGLVFWLFPSVELAVGALAMFFTLALHYEWNHFIGHVNWSPPLEYYRRRQRMHRLHHFRNEQLWWGVSTGIGDLMMGTAPDAKSVERSPTADNVHGLNKQPS</sequence>
<dbReference type="Pfam" id="PF04116">
    <property type="entry name" value="FA_hydroxylase"/>
    <property type="match status" value="1"/>
</dbReference>
<dbReference type="InterPro" id="IPR006694">
    <property type="entry name" value="Fatty_acid_hydroxylase"/>
</dbReference>